<dbReference type="Proteomes" id="UP000629468">
    <property type="component" value="Unassembled WGS sequence"/>
</dbReference>
<feature type="signal peptide" evidence="1">
    <location>
        <begin position="1"/>
        <end position="20"/>
    </location>
</feature>
<evidence type="ECO:0000313" key="3">
    <source>
        <dbReference type="Proteomes" id="UP000629468"/>
    </source>
</evidence>
<dbReference type="GO" id="GO:0005975">
    <property type="term" value="P:carbohydrate metabolic process"/>
    <property type="evidence" value="ECO:0007669"/>
    <property type="project" value="InterPro"/>
</dbReference>
<name>A0A8H7F879_AGABI</name>
<organism evidence="2 3">
    <name type="scientific">Agaricus bisporus var. burnettii</name>
    <dbReference type="NCBI Taxonomy" id="192524"/>
    <lineage>
        <taxon>Eukaryota</taxon>
        <taxon>Fungi</taxon>
        <taxon>Dikarya</taxon>
        <taxon>Basidiomycota</taxon>
        <taxon>Agaricomycotina</taxon>
        <taxon>Agaricomycetes</taxon>
        <taxon>Agaricomycetidae</taxon>
        <taxon>Agaricales</taxon>
        <taxon>Agaricineae</taxon>
        <taxon>Agaricaceae</taxon>
        <taxon>Agaricus</taxon>
    </lineage>
</organism>
<dbReference type="InterPro" id="IPR053169">
    <property type="entry name" value="MUG_Protein"/>
</dbReference>
<protein>
    <submittedName>
        <fullName evidence="2">CAZyme family GH76</fullName>
    </submittedName>
</protein>
<evidence type="ECO:0000313" key="2">
    <source>
        <dbReference type="EMBL" id="KAF7782528.1"/>
    </source>
</evidence>
<dbReference type="EMBL" id="JABXXO010000003">
    <property type="protein sequence ID" value="KAF7782528.1"/>
    <property type="molecule type" value="Genomic_DNA"/>
</dbReference>
<dbReference type="InterPro" id="IPR005198">
    <property type="entry name" value="Glyco_hydro_76"/>
</dbReference>
<dbReference type="PANTHER" id="PTHR47791">
    <property type="entry name" value="MEIOTICALLY UP-REGULATED GENE 191 PROTEIN"/>
    <property type="match status" value="1"/>
</dbReference>
<evidence type="ECO:0000256" key="1">
    <source>
        <dbReference type="SAM" id="SignalP"/>
    </source>
</evidence>
<dbReference type="AlphaFoldDB" id="A0A8H7F879"/>
<accession>A0A8H7F879</accession>
<dbReference type="Pfam" id="PF03663">
    <property type="entry name" value="Glyco_hydro_76"/>
    <property type="match status" value="1"/>
</dbReference>
<comment type="caution">
    <text evidence="2">The sequence shown here is derived from an EMBL/GenBank/DDBJ whole genome shotgun (WGS) entry which is preliminary data.</text>
</comment>
<gene>
    <name evidence="2" type="ORF">Agabi119p4_1904</name>
</gene>
<reference evidence="2 3" key="1">
    <citation type="journal article" name="Sci. Rep.">
        <title>Telomere-to-telomere assembled and centromere annotated genomes of the two main subspecies of the button mushroom Agaricus bisporus reveal especially polymorphic chromosome ends.</title>
        <authorList>
            <person name="Sonnenberg A.S.M."/>
            <person name="Sedaghat-Telgerd N."/>
            <person name="Lavrijssen B."/>
            <person name="Ohm R.A."/>
            <person name="Hendrickx P.M."/>
            <person name="Scholtmeijer K."/>
            <person name="Baars J.J.P."/>
            <person name="van Peer A."/>
        </authorList>
    </citation>
    <scope>NUCLEOTIDE SEQUENCE [LARGE SCALE GENOMIC DNA]</scope>
    <source>
        <strain evidence="2 3">H119_p4</strain>
    </source>
</reference>
<proteinExistence type="predicted"/>
<keyword evidence="1" id="KW-0732">Signal</keyword>
<feature type="chain" id="PRO_5034520801" evidence="1">
    <location>
        <begin position="21"/>
        <end position="376"/>
    </location>
</feature>
<sequence>MVKFVSTAFVVLAAIVAGFAQPQKRQCQATLDIALTVAQRLQSHYFNPNNGQYNGGSLWTDANTVEDLHNLMLARNSNEFSAVGQQSTIGRAALSNANWQSILNGSNDDAGWIVLALWKIGDYKSARGQDASPYNRAAGQIYDIIAGQWDDTCGGGVWWSTAHTYKNAITNQLFLLTSANGFLRNRNPTYLANAQKTWNWLKASGMRNSEGLFNDGLDFNTCRNNGQTTWTYNQGVIASGLANLYAATGDESLLDEAEITLDATIRRLSDNNILRESCDNAASGGAVCNQDQQLFKGLWTKHLQYYLDMANDAGRTAKYASFLGSQTSAVFHFGTNADNDVGSVWYAPNQGGSIFTPKTSASGLAAHVAAAKYAPC</sequence>
<dbReference type="PANTHER" id="PTHR47791:SF2">
    <property type="entry name" value="ENDO MANNANASE, GH76 FAMILY (EUROFUNG)"/>
    <property type="match status" value="1"/>
</dbReference>
<dbReference type="SUPFAM" id="SSF48208">
    <property type="entry name" value="Six-hairpin glycosidases"/>
    <property type="match status" value="1"/>
</dbReference>
<dbReference type="InterPro" id="IPR008928">
    <property type="entry name" value="6-hairpin_glycosidase_sf"/>
</dbReference>
<dbReference type="Gene3D" id="1.50.10.20">
    <property type="match status" value="1"/>
</dbReference>